<evidence type="ECO:0000313" key="1">
    <source>
        <dbReference type="EMBL" id="GFA12260.1"/>
    </source>
</evidence>
<sequence>MEEVIKTNVGKVGTGSTSVDGEELMWGSQPRLDAKVLPNPNYVLNSDAIGKDTNESSFLQDPSQSGGGQVDGVSSWLINKTTIETLFGVKFTSLSDIDVFTNSIKEGLYADILSMMSTSDSHVIRKDPTLPSDPIVQSVDLITKSTSYVGAAGASTKEQPKVSSNFRPLVANLVFNGVNISIPRKVVKKVNSEADLVDVVSIGIPSLTGDEFTTETIRVEYEWRPLMCKKKKRKGKSKSTNGGQFASPYIKQTVRYEPKVTPSAPKKGANNVRNLSKLSSILKTTDASPKKDNFTMFILSLL</sequence>
<accession>A0A699J5M7</accession>
<reference evidence="1" key="1">
    <citation type="journal article" date="2019" name="Sci. Rep.">
        <title>Draft genome of Tanacetum cinerariifolium, the natural source of mosquito coil.</title>
        <authorList>
            <person name="Yamashiro T."/>
            <person name="Shiraishi A."/>
            <person name="Satake H."/>
            <person name="Nakayama K."/>
        </authorList>
    </citation>
    <scope>NUCLEOTIDE SEQUENCE</scope>
</reference>
<protein>
    <submittedName>
        <fullName evidence="1">Zinc knuckle CX2CX4HX4C</fullName>
    </submittedName>
</protein>
<name>A0A699J5M7_TANCI</name>
<gene>
    <name evidence="1" type="ORF">Tci_584232</name>
</gene>
<proteinExistence type="predicted"/>
<dbReference type="EMBL" id="BKCJ010372335">
    <property type="protein sequence ID" value="GFA12260.1"/>
    <property type="molecule type" value="Genomic_DNA"/>
</dbReference>
<dbReference type="AlphaFoldDB" id="A0A699J5M7"/>
<organism evidence="1">
    <name type="scientific">Tanacetum cinerariifolium</name>
    <name type="common">Dalmatian daisy</name>
    <name type="synonym">Chrysanthemum cinerariifolium</name>
    <dbReference type="NCBI Taxonomy" id="118510"/>
    <lineage>
        <taxon>Eukaryota</taxon>
        <taxon>Viridiplantae</taxon>
        <taxon>Streptophyta</taxon>
        <taxon>Embryophyta</taxon>
        <taxon>Tracheophyta</taxon>
        <taxon>Spermatophyta</taxon>
        <taxon>Magnoliopsida</taxon>
        <taxon>eudicotyledons</taxon>
        <taxon>Gunneridae</taxon>
        <taxon>Pentapetalae</taxon>
        <taxon>asterids</taxon>
        <taxon>campanulids</taxon>
        <taxon>Asterales</taxon>
        <taxon>Asteraceae</taxon>
        <taxon>Asteroideae</taxon>
        <taxon>Anthemideae</taxon>
        <taxon>Anthemidinae</taxon>
        <taxon>Tanacetum</taxon>
    </lineage>
</organism>
<comment type="caution">
    <text evidence="1">The sequence shown here is derived from an EMBL/GenBank/DDBJ whole genome shotgun (WGS) entry which is preliminary data.</text>
</comment>